<keyword evidence="17" id="KW-1185">Reference proteome</keyword>
<evidence type="ECO:0000256" key="10">
    <source>
        <dbReference type="ARBA" id="ARBA00022840"/>
    </source>
</evidence>
<dbReference type="InterPro" id="IPR036097">
    <property type="entry name" value="HisK_dim/P_sf"/>
</dbReference>
<comment type="caution">
    <text evidence="16">The sequence shown here is derived from an EMBL/GenBank/DDBJ whole genome shotgun (WGS) entry which is preliminary data.</text>
</comment>
<keyword evidence="6" id="KW-0808">Transferase</keyword>
<keyword evidence="5" id="KW-0597">Phosphoprotein</keyword>
<dbReference type="SUPFAM" id="SSF47384">
    <property type="entry name" value="Homodimeric domain of signal transducing histidine kinase"/>
    <property type="match status" value="1"/>
</dbReference>
<dbReference type="SUPFAM" id="SSF55874">
    <property type="entry name" value="ATPase domain of HSP90 chaperone/DNA topoisomerase II/histidine kinase"/>
    <property type="match status" value="1"/>
</dbReference>
<dbReference type="Pfam" id="PF02518">
    <property type="entry name" value="HATPase_c"/>
    <property type="match status" value="1"/>
</dbReference>
<feature type="transmembrane region" description="Helical" evidence="14">
    <location>
        <begin position="24"/>
        <end position="47"/>
    </location>
</feature>
<comment type="catalytic activity">
    <reaction evidence="1">
        <text>ATP + protein L-histidine = ADP + protein N-phospho-L-histidine.</text>
        <dbReference type="EC" id="2.7.13.3"/>
    </reaction>
</comment>
<feature type="domain" description="Histidine kinase" evidence="15">
    <location>
        <begin position="207"/>
        <end position="421"/>
    </location>
</feature>
<dbReference type="GO" id="GO:0005524">
    <property type="term" value="F:ATP binding"/>
    <property type="evidence" value="ECO:0007669"/>
    <property type="project" value="UniProtKB-KW"/>
</dbReference>
<dbReference type="EMBL" id="LSDG01000002">
    <property type="protein sequence ID" value="KXB68374.1"/>
    <property type="molecule type" value="Genomic_DNA"/>
</dbReference>
<evidence type="ECO:0000256" key="2">
    <source>
        <dbReference type="ARBA" id="ARBA00004651"/>
    </source>
</evidence>
<evidence type="ECO:0000256" key="8">
    <source>
        <dbReference type="ARBA" id="ARBA00022741"/>
    </source>
</evidence>
<accession>A0A134AL30</accession>
<comment type="subcellular location">
    <subcellularLocation>
        <location evidence="2">Cell membrane</location>
        <topology evidence="2">Multi-pass membrane protein</topology>
    </subcellularLocation>
</comment>
<evidence type="ECO:0000256" key="7">
    <source>
        <dbReference type="ARBA" id="ARBA00022692"/>
    </source>
</evidence>
<keyword evidence="9 16" id="KW-0418">Kinase</keyword>
<evidence type="ECO:0000256" key="9">
    <source>
        <dbReference type="ARBA" id="ARBA00022777"/>
    </source>
</evidence>
<proteinExistence type="predicted"/>
<dbReference type="Gene3D" id="3.30.565.10">
    <property type="entry name" value="Histidine kinase-like ATPase, C-terminal domain"/>
    <property type="match status" value="1"/>
</dbReference>
<dbReference type="InterPro" id="IPR036890">
    <property type="entry name" value="HATPase_C_sf"/>
</dbReference>
<evidence type="ECO:0000313" key="17">
    <source>
        <dbReference type="Proteomes" id="UP000070442"/>
    </source>
</evidence>
<dbReference type="RefSeq" id="WP_068366090.1">
    <property type="nucleotide sequence ID" value="NZ_CAMQER010000017.1"/>
</dbReference>
<dbReference type="Proteomes" id="UP000070442">
    <property type="component" value="Unassembled WGS sequence"/>
</dbReference>
<evidence type="ECO:0000256" key="1">
    <source>
        <dbReference type="ARBA" id="ARBA00000085"/>
    </source>
</evidence>
<dbReference type="Gene3D" id="1.10.287.130">
    <property type="match status" value="1"/>
</dbReference>
<evidence type="ECO:0000256" key="4">
    <source>
        <dbReference type="ARBA" id="ARBA00022475"/>
    </source>
</evidence>
<dbReference type="InterPro" id="IPR003594">
    <property type="entry name" value="HATPase_dom"/>
</dbReference>
<dbReference type="AlphaFoldDB" id="A0A134AL30"/>
<dbReference type="Pfam" id="PF00512">
    <property type="entry name" value="HisKA"/>
    <property type="match status" value="1"/>
</dbReference>
<sequence length="423" mass="49054">MSEDGFGLKERFKRWFFKYSRESYLEIVWLDTWFLIALFNILDTFFGDQAAYDPSMSPWYLLIATMVVIVFWLIKLFMTTTSRTWLFGYLVRERKKEKIYKYFALVNMVLALYGMMVFWGFPILYGIFLMPVLRLMIMGEDEVIQNRILRAAIAETQSYVDITAFSPMMKEKTYECLMDLTRIKDSMYQAAQDQVKSQKMKTELITNLSHDLKTPLTSIINYADILSKKETMDEEARSYIRILGNNSERLKSMIINLIDASKTGSGNITLEPVIIEFNELVNQIYGDSAADYESRNLNFIYETDVEDIPIYTDGNVLSRVIQNLFSNVYKYAKPDTDVLGHVSVVGDKIFFSLKNQSKNKINISKEELQNQFIRGDKSRTTEGSGLGLYIAKNLVEILGGEFRIVVDDDQFQVFVELPKEINP</sequence>
<dbReference type="InterPro" id="IPR003661">
    <property type="entry name" value="HisK_dim/P_dom"/>
</dbReference>
<keyword evidence="8" id="KW-0547">Nucleotide-binding</keyword>
<dbReference type="PATRIC" id="fig|755172.3.peg.82"/>
<dbReference type="PROSITE" id="PS50109">
    <property type="entry name" value="HIS_KIN"/>
    <property type="match status" value="1"/>
</dbReference>
<evidence type="ECO:0000313" key="16">
    <source>
        <dbReference type="EMBL" id="KXB68374.1"/>
    </source>
</evidence>
<evidence type="ECO:0000256" key="11">
    <source>
        <dbReference type="ARBA" id="ARBA00022989"/>
    </source>
</evidence>
<dbReference type="SMART" id="SM00388">
    <property type="entry name" value="HisKA"/>
    <property type="match status" value="1"/>
</dbReference>
<evidence type="ECO:0000259" key="15">
    <source>
        <dbReference type="PROSITE" id="PS50109"/>
    </source>
</evidence>
<keyword evidence="11 14" id="KW-1133">Transmembrane helix</keyword>
<keyword evidence="12" id="KW-0902">Two-component regulatory system</keyword>
<name>A0A134AL30_9FIRM</name>
<evidence type="ECO:0000256" key="14">
    <source>
        <dbReference type="SAM" id="Phobius"/>
    </source>
</evidence>
<evidence type="ECO:0000256" key="3">
    <source>
        <dbReference type="ARBA" id="ARBA00012438"/>
    </source>
</evidence>
<dbReference type="SMART" id="SM00387">
    <property type="entry name" value="HATPase_c"/>
    <property type="match status" value="1"/>
</dbReference>
<keyword evidence="10" id="KW-0067">ATP-binding</keyword>
<reference evidence="17" key="1">
    <citation type="submission" date="2016-01" db="EMBL/GenBank/DDBJ databases">
        <authorList>
            <person name="Mitreva M."/>
            <person name="Pepin K.H."/>
            <person name="Mihindukulasuriya K.A."/>
            <person name="Fulton R."/>
            <person name="Fronick C."/>
            <person name="O'Laughlin M."/>
            <person name="Miner T."/>
            <person name="Herter B."/>
            <person name="Rosa B.A."/>
            <person name="Cordes M."/>
            <person name="Tomlinson C."/>
            <person name="Wollam A."/>
            <person name="Palsikar V.B."/>
            <person name="Mardis E.R."/>
            <person name="Wilson R.K."/>
        </authorList>
    </citation>
    <scope>NUCLEOTIDE SEQUENCE [LARGE SCALE GENOMIC DNA]</scope>
    <source>
        <strain evidence="17">DNF00729</strain>
    </source>
</reference>
<dbReference type="STRING" id="755172.HMPREF1863_00086"/>
<dbReference type="PANTHER" id="PTHR45528:SF1">
    <property type="entry name" value="SENSOR HISTIDINE KINASE CPXA"/>
    <property type="match status" value="1"/>
</dbReference>
<evidence type="ECO:0000256" key="6">
    <source>
        <dbReference type="ARBA" id="ARBA00022679"/>
    </source>
</evidence>
<dbReference type="OrthoDB" id="9792991at2"/>
<keyword evidence="13 14" id="KW-0472">Membrane</keyword>
<protein>
    <recommendedName>
        <fullName evidence="3">histidine kinase</fullName>
        <ecNumber evidence="3">2.7.13.3</ecNumber>
    </recommendedName>
</protein>
<keyword evidence="7 14" id="KW-0812">Transmembrane</keyword>
<organism evidence="16 17">
    <name type="scientific">Aedoeadaptatus coxii</name>
    <dbReference type="NCBI Taxonomy" id="755172"/>
    <lineage>
        <taxon>Bacteria</taxon>
        <taxon>Bacillati</taxon>
        <taxon>Bacillota</taxon>
        <taxon>Tissierellia</taxon>
        <taxon>Tissierellales</taxon>
        <taxon>Peptoniphilaceae</taxon>
        <taxon>Aedoeadaptatus</taxon>
    </lineage>
</organism>
<keyword evidence="4" id="KW-1003">Cell membrane</keyword>
<dbReference type="PANTHER" id="PTHR45528">
    <property type="entry name" value="SENSOR HISTIDINE KINASE CPXA"/>
    <property type="match status" value="1"/>
</dbReference>
<dbReference type="GO" id="GO:0005886">
    <property type="term" value="C:plasma membrane"/>
    <property type="evidence" value="ECO:0007669"/>
    <property type="project" value="UniProtKB-SubCell"/>
</dbReference>
<dbReference type="InterPro" id="IPR005467">
    <property type="entry name" value="His_kinase_dom"/>
</dbReference>
<dbReference type="EC" id="2.7.13.3" evidence="3"/>
<feature type="transmembrane region" description="Helical" evidence="14">
    <location>
        <begin position="99"/>
        <end position="128"/>
    </location>
</feature>
<dbReference type="CDD" id="cd00082">
    <property type="entry name" value="HisKA"/>
    <property type="match status" value="1"/>
</dbReference>
<dbReference type="GO" id="GO:0000155">
    <property type="term" value="F:phosphorelay sensor kinase activity"/>
    <property type="evidence" value="ECO:0007669"/>
    <property type="project" value="InterPro"/>
</dbReference>
<evidence type="ECO:0000256" key="13">
    <source>
        <dbReference type="ARBA" id="ARBA00023136"/>
    </source>
</evidence>
<feature type="transmembrane region" description="Helical" evidence="14">
    <location>
        <begin position="59"/>
        <end position="78"/>
    </location>
</feature>
<dbReference type="InterPro" id="IPR050398">
    <property type="entry name" value="HssS/ArlS-like"/>
</dbReference>
<gene>
    <name evidence="16" type="ORF">HMPREF1863_00086</name>
</gene>
<evidence type="ECO:0000256" key="12">
    <source>
        <dbReference type="ARBA" id="ARBA00023012"/>
    </source>
</evidence>
<evidence type="ECO:0000256" key="5">
    <source>
        <dbReference type="ARBA" id="ARBA00022553"/>
    </source>
</evidence>